<accession>A0AAD7J6P7</accession>
<feature type="signal peptide" evidence="2">
    <location>
        <begin position="1"/>
        <end position="19"/>
    </location>
</feature>
<evidence type="ECO:0000313" key="3">
    <source>
        <dbReference type="EMBL" id="KAJ7757331.1"/>
    </source>
</evidence>
<dbReference type="EMBL" id="JARJLG010000058">
    <property type="protein sequence ID" value="KAJ7757331.1"/>
    <property type="molecule type" value="Genomic_DNA"/>
</dbReference>
<feature type="chain" id="PRO_5041922116" evidence="2">
    <location>
        <begin position="20"/>
        <end position="352"/>
    </location>
</feature>
<keyword evidence="4" id="KW-1185">Reference proteome</keyword>
<keyword evidence="2" id="KW-0732">Signal</keyword>
<organism evidence="3 4">
    <name type="scientific">Mycena maculata</name>
    <dbReference type="NCBI Taxonomy" id="230809"/>
    <lineage>
        <taxon>Eukaryota</taxon>
        <taxon>Fungi</taxon>
        <taxon>Dikarya</taxon>
        <taxon>Basidiomycota</taxon>
        <taxon>Agaricomycotina</taxon>
        <taxon>Agaricomycetes</taxon>
        <taxon>Agaricomycetidae</taxon>
        <taxon>Agaricales</taxon>
        <taxon>Marasmiineae</taxon>
        <taxon>Mycenaceae</taxon>
        <taxon>Mycena</taxon>
    </lineage>
</organism>
<keyword evidence="1" id="KW-0812">Transmembrane</keyword>
<reference evidence="3" key="1">
    <citation type="submission" date="2023-03" db="EMBL/GenBank/DDBJ databases">
        <title>Massive genome expansion in bonnet fungi (Mycena s.s.) driven by repeated elements and novel gene families across ecological guilds.</title>
        <authorList>
            <consortium name="Lawrence Berkeley National Laboratory"/>
            <person name="Harder C.B."/>
            <person name="Miyauchi S."/>
            <person name="Viragh M."/>
            <person name="Kuo A."/>
            <person name="Thoen E."/>
            <person name="Andreopoulos B."/>
            <person name="Lu D."/>
            <person name="Skrede I."/>
            <person name="Drula E."/>
            <person name="Henrissat B."/>
            <person name="Morin E."/>
            <person name="Kohler A."/>
            <person name="Barry K."/>
            <person name="LaButti K."/>
            <person name="Morin E."/>
            <person name="Salamov A."/>
            <person name="Lipzen A."/>
            <person name="Mereny Z."/>
            <person name="Hegedus B."/>
            <person name="Baldrian P."/>
            <person name="Stursova M."/>
            <person name="Weitz H."/>
            <person name="Taylor A."/>
            <person name="Grigoriev I.V."/>
            <person name="Nagy L.G."/>
            <person name="Martin F."/>
            <person name="Kauserud H."/>
        </authorList>
    </citation>
    <scope>NUCLEOTIDE SEQUENCE</scope>
    <source>
        <strain evidence="3">CBHHK188m</strain>
    </source>
</reference>
<dbReference type="AlphaFoldDB" id="A0AAD7J6P7"/>
<feature type="transmembrane region" description="Helical" evidence="1">
    <location>
        <begin position="204"/>
        <end position="228"/>
    </location>
</feature>
<comment type="caution">
    <text evidence="3">The sequence shown here is derived from an EMBL/GenBank/DDBJ whole genome shotgun (WGS) entry which is preliminary data.</text>
</comment>
<proteinExistence type="predicted"/>
<keyword evidence="1" id="KW-1133">Transmembrane helix</keyword>
<dbReference type="CDD" id="cd12087">
    <property type="entry name" value="TM_EGFR-like"/>
    <property type="match status" value="1"/>
</dbReference>
<protein>
    <submittedName>
        <fullName evidence="3">Uncharacterized protein</fullName>
    </submittedName>
</protein>
<name>A0AAD7J6P7_9AGAR</name>
<dbReference type="Proteomes" id="UP001215280">
    <property type="component" value="Unassembled WGS sequence"/>
</dbReference>
<evidence type="ECO:0000256" key="2">
    <source>
        <dbReference type="SAM" id="SignalP"/>
    </source>
</evidence>
<evidence type="ECO:0000313" key="4">
    <source>
        <dbReference type="Proteomes" id="UP001215280"/>
    </source>
</evidence>
<gene>
    <name evidence="3" type="ORF">DFH07DRAFT_958692</name>
</gene>
<sequence length="352" mass="37599">MRIFETFIWHLSLLALCSAVPTNHTIDDQAPGISYSANRLTNVEASQIGTGDGGSTGDFDARALFNGTISYFFNAVVNSIEVNFTGNAIYVFTALPPIGILLSSTTSTECEFFIDGKSFGPQTSFALPGSYDIPAYSNNSIQYGAHTLRMVIPPNPGVNFFAFDYLIYTSDDPDTTYSSTFTSTEPSSSISAASTTTHGTRAPIASIAGGVVGGIAALLSFGIGLLFCRRARRRCMESATDLEKSTLTVVTSDNSAQSDTVQTLPSAARPEGDAEVLAELRTLTEEFRQFRQHAEGGGAADSPATIKQDRRAHAVQHHKGYGSPNALVHTDGGLRLLAGLRLVDELPPTYED</sequence>
<keyword evidence="1" id="KW-0472">Membrane</keyword>
<evidence type="ECO:0000256" key="1">
    <source>
        <dbReference type="SAM" id="Phobius"/>
    </source>
</evidence>